<dbReference type="RefSeq" id="WP_140592051.1">
    <property type="nucleotide sequence ID" value="NZ_VFWZ01000002.1"/>
</dbReference>
<protein>
    <submittedName>
        <fullName evidence="1">Uncharacterized protein</fullName>
    </submittedName>
</protein>
<keyword evidence="2" id="KW-1185">Reference proteome</keyword>
<proteinExistence type="predicted"/>
<reference evidence="1 2" key="1">
    <citation type="submission" date="2019-06" db="EMBL/GenBank/DDBJ databases">
        <authorList>
            <person name="Meng X."/>
        </authorList>
    </citation>
    <scope>NUCLEOTIDE SEQUENCE [LARGE SCALE GENOMIC DNA]</scope>
    <source>
        <strain evidence="1 2">M625</strain>
    </source>
</reference>
<gene>
    <name evidence="1" type="ORF">FHK87_07450</name>
</gene>
<organism evidence="1 2">
    <name type="scientific">Aquimarina algicola</name>
    <dbReference type="NCBI Taxonomy" id="2589995"/>
    <lineage>
        <taxon>Bacteria</taxon>
        <taxon>Pseudomonadati</taxon>
        <taxon>Bacteroidota</taxon>
        <taxon>Flavobacteriia</taxon>
        <taxon>Flavobacteriales</taxon>
        <taxon>Flavobacteriaceae</taxon>
        <taxon>Aquimarina</taxon>
    </lineage>
</organism>
<evidence type="ECO:0000313" key="2">
    <source>
        <dbReference type="Proteomes" id="UP000315540"/>
    </source>
</evidence>
<dbReference type="OrthoDB" id="1467470at2"/>
<dbReference type="EMBL" id="VFWZ01000002">
    <property type="protein sequence ID" value="TPN87409.1"/>
    <property type="molecule type" value="Genomic_DNA"/>
</dbReference>
<dbReference type="Proteomes" id="UP000315540">
    <property type="component" value="Unassembled WGS sequence"/>
</dbReference>
<dbReference type="AlphaFoldDB" id="A0A504JKX4"/>
<name>A0A504JKX4_9FLAO</name>
<accession>A0A504JKX4</accession>
<comment type="caution">
    <text evidence="1">The sequence shown here is derived from an EMBL/GenBank/DDBJ whole genome shotgun (WGS) entry which is preliminary data.</text>
</comment>
<evidence type="ECO:0000313" key="1">
    <source>
        <dbReference type="EMBL" id="TPN87409.1"/>
    </source>
</evidence>
<sequence length="75" mass="8863">MSWDLFVQDWGKYETLDEIPDSFKPKFIGKRSEIIKKIKVIEPMVNFSDTSWGILENEFFSIEFNMGIPRLSMVL</sequence>